<reference evidence="2" key="3">
    <citation type="submission" date="2021-05" db="UniProtKB">
        <authorList>
            <consortium name="EnsemblPlants"/>
        </authorList>
    </citation>
    <scope>IDENTIFICATION</scope>
    <source>
        <strain evidence="2">cv. B73</strain>
    </source>
</reference>
<dbReference type="Proteomes" id="UP000007305">
    <property type="component" value="Chromosome 6"/>
</dbReference>
<sequence>MNEIKAKQLSEQLAGSGCRTNPSMPRKRLPGCRTNALGISSYIRGIALGSFSYDYTYAQTAGTTLQGNYLEGYGIACEAGSSNATRMEPAVHTSEEDSGS</sequence>
<reference evidence="2" key="2">
    <citation type="submission" date="2019-07" db="EMBL/GenBank/DDBJ databases">
        <authorList>
            <person name="Seetharam A."/>
            <person name="Woodhouse M."/>
            <person name="Cannon E."/>
        </authorList>
    </citation>
    <scope>NUCLEOTIDE SEQUENCE [LARGE SCALE GENOMIC DNA]</scope>
    <source>
        <strain evidence="2">cv. B73</strain>
    </source>
</reference>
<organism evidence="2 3">
    <name type="scientific">Zea mays</name>
    <name type="common">Maize</name>
    <dbReference type="NCBI Taxonomy" id="4577"/>
    <lineage>
        <taxon>Eukaryota</taxon>
        <taxon>Viridiplantae</taxon>
        <taxon>Streptophyta</taxon>
        <taxon>Embryophyta</taxon>
        <taxon>Tracheophyta</taxon>
        <taxon>Spermatophyta</taxon>
        <taxon>Magnoliopsida</taxon>
        <taxon>Liliopsida</taxon>
        <taxon>Poales</taxon>
        <taxon>Poaceae</taxon>
        <taxon>PACMAD clade</taxon>
        <taxon>Panicoideae</taxon>
        <taxon>Andropogonodae</taxon>
        <taxon>Andropogoneae</taxon>
        <taxon>Tripsacinae</taxon>
        <taxon>Zea</taxon>
    </lineage>
</organism>
<dbReference type="Gramene" id="Zm00001eb296800_T001">
    <property type="protein sequence ID" value="Zm00001eb296800_P001"/>
    <property type="gene ID" value="Zm00001eb296800"/>
</dbReference>
<name>A0A804UCG7_MAIZE</name>
<accession>A0A804UCG7</accession>
<proteinExistence type="predicted"/>
<feature type="region of interest" description="Disordered" evidence="1">
    <location>
        <begin position="1"/>
        <end position="29"/>
    </location>
</feature>
<feature type="compositionally biased region" description="Polar residues" evidence="1">
    <location>
        <begin position="9"/>
        <end position="23"/>
    </location>
</feature>
<evidence type="ECO:0000313" key="2">
    <source>
        <dbReference type="EnsemblPlants" id="Zm00001eb296800_P001"/>
    </source>
</evidence>
<evidence type="ECO:0000256" key="1">
    <source>
        <dbReference type="SAM" id="MobiDB-lite"/>
    </source>
</evidence>
<keyword evidence="3" id="KW-1185">Reference proteome</keyword>
<protein>
    <submittedName>
        <fullName evidence="2">Uncharacterized protein</fullName>
    </submittedName>
</protein>
<dbReference type="EnsemblPlants" id="Zm00001eb296800_T001">
    <property type="protein sequence ID" value="Zm00001eb296800_P001"/>
    <property type="gene ID" value="Zm00001eb296800"/>
</dbReference>
<dbReference type="InParanoid" id="A0A804UCG7"/>
<dbReference type="AlphaFoldDB" id="A0A804UCG7"/>
<reference evidence="3" key="1">
    <citation type="journal article" date="2009" name="Science">
        <title>The B73 maize genome: complexity, diversity, and dynamics.</title>
        <authorList>
            <person name="Schnable P.S."/>
            <person name="Ware D."/>
            <person name="Fulton R.S."/>
            <person name="Stein J.C."/>
            <person name="Wei F."/>
            <person name="Pasternak S."/>
            <person name="Liang C."/>
            <person name="Zhang J."/>
            <person name="Fulton L."/>
            <person name="Graves T.A."/>
            <person name="Minx P."/>
            <person name="Reily A.D."/>
            <person name="Courtney L."/>
            <person name="Kruchowski S.S."/>
            <person name="Tomlinson C."/>
            <person name="Strong C."/>
            <person name="Delehaunty K."/>
            <person name="Fronick C."/>
            <person name="Courtney B."/>
            <person name="Rock S.M."/>
            <person name="Belter E."/>
            <person name="Du F."/>
            <person name="Kim K."/>
            <person name="Abbott R.M."/>
            <person name="Cotton M."/>
            <person name="Levy A."/>
            <person name="Marchetto P."/>
            <person name="Ochoa K."/>
            <person name="Jackson S.M."/>
            <person name="Gillam B."/>
            <person name="Chen W."/>
            <person name="Yan L."/>
            <person name="Higginbotham J."/>
            <person name="Cardenas M."/>
            <person name="Waligorski J."/>
            <person name="Applebaum E."/>
            <person name="Phelps L."/>
            <person name="Falcone J."/>
            <person name="Kanchi K."/>
            <person name="Thane T."/>
            <person name="Scimone A."/>
            <person name="Thane N."/>
            <person name="Henke J."/>
            <person name="Wang T."/>
            <person name="Ruppert J."/>
            <person name="Shah N."/>
            <person name="Rotter K."/>
            <person name="Hodges J."/>
            <person name="Ingenthron E."/>
            <person name="Cordes M."/>
            <person name="Kohlberg S."/>
            <person name="Sgro J."/>
            <person name="Delgado B."/>
            <person name="Mead K."/>
            <person name="Chinwalla A."/>
            <person name="Leonard S."/>
            <person name="Crouse K."/>
            <person name="Collura K."/>
            <person name="Kudrna D."/>
            <person name="Currie J."/>
            <person name="He R."/>
            <person name="Angelova A."/>
            <person name="Rajasekar S."/>
            <person name="Mueller T."/>
            <person name="Lomeli R."/>
            <person name="Scara G."/>
            <person name="Ko A."/>
            <person name="Delaney K."/>
            <person name="Wissotski M."/>
            <person name="Lopez G."/>
            <person name="Campos D."/>
            <person name="Braidotti M."/>
            <person name="Ashley E."/>
            <person name="Golser W."/>
            <person name="Kim H."/>
            <person name="Lee S."/>
            <person name="Lin J."/>
            <person name="Dujmic Z."/>
            <person name="Kim W."/>
            <person name="Talag J."/>
            <person name="Zuccolo A."/>
            <person name="Fan C."/>
            <person name="Sebastian A."/>
            <person name="Kramer M."/>
            <person name="Spiegel L."/>
            <person name="Nascimento L."/>
            <person name="Zutavern T."/>
            <person name="Miller B."/>
            <person name="Ambroise C."/>
            <person name="Muller S."/>
            <person name="Spooner W."/>
            <person name="Narechania A."/>
            <person name="Ren L."/>
            <person name="Wei S."/>
            <person name="Kumari S."/>
            <person name="Faga B."/>
            <person name="Levy M.J."/>
            <person name="McMahan L."/>
            <person name="Van Buren P."/>
            <person name="Vaughn M.W."/>
            <person name="Ying K."/>
            <person name="Yeh C.-T."/>
            <person name="Emrich S.J."/>
            <person name="Jia Y."/>
            <person name="Kalyanaraman A."/>
            <person name="Hsia A.-P."/>
            <person name="Barbazuk W.B."/>
            <person name="Baucom R.S."/>
            <person name="Brutnell T.P."/>
            <person name="Carpita N.C."/>
            <person name="Chaparro C."/>
            <person name="Chia J.-M."/>
            <person name="Deragon J.-M."/>
            <person name="Estill J.C."/>
            <person name="Fu Y."/>
            <person name="Jeddeloh J.A."/>
            <person name="Han Y."/>
            <person name="Lee H."/>
            <person name="Li P."/>
            <person name="Lisch D.R."/>
            <person name="Liu S."/>
            <person name="Liu Z."/>
            <person name="Nagel D.H."/>
            <person name="McCann M.C."/>
            <person name="SanMiguel P."/>
            <person name="Myers A.M."/>
            <person name="Nettleton D."/>
            <person name="Nguyen J."/>
            <person name="Penning B.W."/>
            <person name="Ponnala L."/>
            <person name="Schneider K.L."/>
            <person name="Schwartz D.C."/>
            <person name="Sharma A."/>
            <person name="Soderlund C."/>
            <person name="Springer N.M."/>
            <person name="Sun Q."/>
            <person name="Wang H."/>
            <person name="Waterman M."/>
            <person name="Westerman R."/>
            <person name="Wolfgruber T.K."/>
            <person name="Yang L."/>
            <person name="Yu Y."/>
            <person name="Zhang L."/>
            <person name="Zhou S."/>
            <person name="Zhu Q."/>
            <person name="Bennetzen J.L."/>
            <person name="Dawe R.K."/>
            <person name="Jiang J."/>
            <person name="Jiang N."/>
            <person name="Presting G.G."/>
            <person name="Wessler S.R."/>
            <person name="Aluru S."/>
            <person name="Martienssen R.A."/>
            <person name="Clifton S.W."/>
            <person name="McCombie W.R."/>
            <person name="Wing R.A."/>
            <person name="Wilson R.K."/>
        </authorList>
    </citation>
    <scope>NUCLEOTIDE SEQUENCE [LARGE SCALE GENOMIC DNA]</scope>
    <source>
        <strain evidence="3">cv. B73</strain>
    </source>
</reference>
<evidence type="ECO:0000313" key="3">
    <source>
        <dbReference type="Proteomes" id="UP000007305"/>
    </source>
</evidence>